<dbReference type="SUPFAM" id="SSF56112">
    <property type="entry name" value="Protein kinase-like (PK-like)"/>
    <property type="match status" value="1"/>
</dbReference>
<dbReference type="InterPro" id="IPR051343">
    <property type="entry name" value="G-type_lectin_kinases/EP1-like"/>
</dbReference>
<organism evidence="6 7">
    <name type="scientific">Camellia sinensis</name>
    <name type="common">Tea plant</name>
    <name type="synonym">Thea sinensis</name>
    <dbReference type="NCBI Taxonomy" id="4442"/>
    <lineage>
        <taxon>Eukaryota</taxon>
        <taxon>Viridiplantae</taxon>
        <taxon>Streptophyta</taxon>
        <taxon>Embryophyta</taxon>
        <taxon>Tracheophyta</taxon>
        <taxon>Spermatophyta</taxon>
        <taxon>Magnoliopsida</taxon>
        <taxon>eudicotyledons</taxon>
        <taxon>Gunneridae</taxon>
        <taxon>Pentapetalae</taxon>
        <taxon>asterids</taxon>
        <taxon>Ericales</taxon>
        <taxon>Theaceae</taxon>
        <taxon>Camellia</taxon>
    </lineage>
</organism>
<dbReference type="PANTHER" id="PTHR47976:SF30">
    <property type="entry name" value="RECEPTOR-LIKE SERINE_THREONINE-PROTEIN KINASE"/>
    <property type="match status" value="1"/>
</dbReference>
<dbReference type="Gene3D" id="1.10.510.10">
    <property type="entry name" value="Transferase(Phosphotransferase) domain 1"/>
    <property type="match status" value="1"/>
</dbReference>
<dbReference type="InterPro" id="IPR011009">
    <property type="entry name" value="Kinase-like_dom_sf"/>
</dbReference>
<keyword evidence="2" id="KW-0732">Signal</keyword>
<dbReference type="AlphaFoldDB" id="A0A7J7H8E1"/>
<protein>
    <recommendedName>
        <fullName evidence="5">Protein kinase domain-containing protein</fullName>
    </recommendedName>
</protein>
<dbReference type="EMBL" id="JACBKZ010000006">
    <property type="protein sequence ID" value="KAF5949213.1"/>
    <property type="molecule type" value="Genomic_DNA"/>
</dbReference>
<evidence type="ECO:0000313" key="6">
    <source>
        <dbReference type="EMBL" id="KAF5949213.1"/>
    </source>
</evidence>
<reference evidence="7" key="1">
    <citation type="journal article" date="2020" name="Nat. Commun.">
        <title>Genome assembly of wild tea tree DASZ reveals pedigree and selection history of tea varieties.</title>
        <authorList>
            <person name="Zhang W."/>
            <person name="Zhang Y."/>
            <person name="Qiu H."/>
            <person name="Guo Y."/>
            <person name="Wan H."/>
            <person name="Zhang X."/>
            <person name="Scossa F."/>
            <person name="Alseekh S."/>
            <person name="Zhang Q."/>
            <person name="Wang P."/>
            <person name="Xu L."/>
            <person name="Schmidt M.H."/>
            <person name="Jia X."/>
            <person name="Li D."/>
            <person name="Zhu A."/>
            <person name="Guo F."/>
            <person name="Chen W."/>
            <person name="Ni D."/>
            <person name="Usadel B."/>
            <person name="Fernie A.R."/>
            <person name="Wen W."/>
        </authorList>
    </citation>
    <scope>NUCLEOTIDE SEQUENCE [LARGE SCALE GENOMIC DNA]</scope>
    <source>
        <strain evidence="7">cv. G240</strain>
    </source>
</reference>
<keyword evidence="7" id="KW-1185">Reference proteome</keyword>
<evidence type="ECO:0000256" key="4">
    <source>
        <dbReference type="ARBA" id="ARBA00022840"/>
    </source>
</evidence>
<reference evidence="6 7" key="2">
    <citation type="submission" date="2020-07" db="EMBL/GenBank/DDBJ databases">
        <title>Genome assembly of wild tea tree DASZ reveals pedigree and selection history of tea varieties.</title>
        <authorList>
            <person name="Zhang W."/>
        </authorList>
    </citation>
    <scope>NUCLEOTIDE SEQUENCE [LARGE SCALE GENOMIC DNA]</scope>
    <source>
        <strain evidence="7">cv. G240</strain>
        <tissue evidence="6">Leaf</tissue>
    </source>
</reference>
<dbReference type="PROSITE" id="PS50011">
    <property type="entry name" value="PROTEIN_KINASE_DOM"/>
    <property type="match status" value="1"/>
</dbReference>
<evidence type="ECO:0000256" key="1">
    <source>
        <dbReference type="ARBA" id="ARBA00022679"/>
    </source>
</evidence>
<keyword evidence="4" id="KW-0067">ATP-binding</keyword>
<comment type="caution">
    <text evidence="6">The sequence shown here is derived from an EMBL/GenBank/DDBJ whole genome shotgun (WGS) entry which is preliminary data.</text>
</comment>
<evidence type="ECO:0000313" key="7">
    <source>
        <dbReference type="Proteomes" id="UP000593564"/>
    </source>
</evidence>
<dbReference type="GO" id="GO:0005524">
    <property type="term" value="F:ATP binding"/>
    <property type="evidence" value="ECO:0007669"/>
    <property type="project" value="UniProtKB-KW"/>
</dbReference>
<accession>A0A7J7H8E1</accession>
<evidence type="ECO:0000256" key="2">
    <source>
        <dbReference type="ARBA" id="ARBA00022729"/>
    </source>
</evidence>
<dbReference type="InterPro" id="IPR001245">
    <property type="entry name" value="Ser-Thr/Tyr_kinase_cat_dom"/>
</dbReference>
<keyword evidence="3" id="KW-0547">Nucleotide-binding</keyword>
<feature type="domain" description="Protein kinase" evidence="5">
    <location>
        <begin position="69"/>
        <end position="190"/>
    </location>
</feature>
<keyword evidence="1" id="KW-0808">Transferase</keyword>
<name>A0A7J7H8E1_CAMSI</name>
<evidence type="ECO:0000256" key="3">
    <source>
        <dbReference type="ARBA" id="ARBA00022741"/>
    </source>
</evidence>
<dbReference type="Proteomes" id="UP000593564">
    <property type="component" value="Unassembled WGS sequence"/>
</dbReference>
<dbReference type="InterPro" id="IPR000719">
    <property type="entry name" value="Prot_kinase_dom"/>
</dbReference>
<evidence type="ECO:0000259" key="5">
    <source>
        <dbReference type="PROSITE" id="PS50011"/>
    </source>
</evidence>
<dbReference type="GO" id="GO:0004672">
    <property type="term" value="F:protein kinase activity"/>
    <property type="evidence" value="ECO:0007669"/>
    <property type="project" value="InterPro"/>
</dbReference>
<gene>
    <name evidence="6" type="ORF">HYC85_015170</name>
</gene>
<dbReference type="Pfam" id="PF07714">
    <property type="entry name" value="PK_Tyr_Ser-Thr"/>
    <property type="match status" value="1"/>
</dbReference>
<proteinExistence type="predicted"/>
<dbReference type="FunFam" id="3.30.200.20:FF:000178">
    <property type="entry name" value="serine/threonine-protein kinase PBS1-like"/>
    <property type="match status" value="1"/>
</dbReference>
<dbReference type="PANTHER" id="PTHR47976">
    <property type="entry name" value="G-TYPE LECTIN S-RECEPTOR-LIKE SERINE/THREONINE-PROTEIN KINASE SD2-5"/>
    <property type="match status" value="1"/>
</dbReference>
<sequence>MRLDPDGHLNVYESGILHWNAVVDLLTSSIGDCGYPMKRESEELDEFFVDQVPGSPTRFSYEELRVMTSNFNDKLREGGFGTVFHGTLSDGTKVAVKRLNGFGHVKKSFFAEVETIGNIHHVNLVRLVGFCAEKSYWLLVYEYMSNGSMDKWIFQRHQELTPGWQSRKTIIMDIAKGLTVDTPFLTDLKT</sequence>